<keyword evidence="2" id="KW-1185">Reference proteome</keyword>
<evidence type="ECO:0000313" key="2">
    <source>
        <dbReference type="Proteomes" id="UP000541033"/>
    </source>
</evidence>
<dbReference type="Proteomes" id="UP000541033">
    <property type="component" value="Unassembled WGS sequence"/>
</dbReference>
<evidence type="ECO:0000313" key="1">
    <source>
        <dbReference type="EMBL" id="NIH54792.1"/>
    </source>
</evidence>
<sequence length="32" mass="3917">MHHFRRRLFEDPIEDESSRVMIKVLSNLIYLA</sequence>
<comment type="caution">
    <text evidence="1">The sequence shown here is derived from an EMBL/GenBank/DDBJ whole genome shotgun (WGS) entry which is preliminary data.</text>
</comment>
<gene>
    <name evidence="1" type="ORF">FHX76_002688</name>
</gene>
<dbReference type="EMBL" id="JAAMOX010000002">
    <property type="protein sequence ID" value="NIH54792.1"/>
    <property type="molecule type" value="Genomic_DNA"/>
</dbReference>
<dbReference type="AlphaFoldDB" id="A0A7X5R3D7"/>
<protein>
    <submittedName>
        <fullName evidence="1">Uncharacterized protein</fullName>
    </submittedName>
</protein>
<organism evidence="1 2">
    <name type="scientific">Lysinibacter cavernae</name>
    <dbReference type="NCBI Taxonomy" id="1640652"/>
    <lineage>
        <taxon>Bacteria</taxon>
        <taxon>Bacillati</taxon>
        <taxon>Actinomycetota</taxon>
        <taxon>Actinomycetes</taxon>
        <taxon>Micrococcales</taxon>
        <taxon>Microbacteriaceae</taxon>
        <taxon>Lysinibacter</taxon>
    </lineage>
</organism>
<reference evidence="1 2" key="1">
    <citation type="submission" date="2020-02" db="EMBL/GenBank/DDBJ databases">
        <title>Sequencing the genomes of 1000 actinobacteria strains.</title>
        <authorList>
            <person name="Klenk H.-P."/>
        </authorList>
    </citation>
    <scope>NUCLEOTIDE SEQUENCE [LARGE SCALE GENOMIC DNA]</scope>
    <source>
        <strain evidence="1 2">DSM 27960</strain>
    </source>
</reference>
<name>A0A7X5R3D7_9MICO</name>
<proteinExistence type="predicted"/>
<accession>A0A7X5R3D7</accession>